<evidence type="ECO:0000313" key="1">
    <source>
        <dbReference type="EMBL" id="SVD73364.1"/>
    </source>
</evidence>
<protein>
    <submittedName>
        <fullName evidence="1">Uncharacterized protein</fullName>
    </submittedName>
</protein>
<gene>
    <name evidence="1" type="ORF">METZ01_LOCUS426218</name>
</gene>
<reference evidence="1" key="1">
    <citation type="submission" date="2018-05" db="EMBL/GenBank/DDBJ databases">
        <authorList>
            <person name="Lanie J.A."/>
            <person name="Ng W.-L."/>
            <person name="Kazmierczak K.M."/>
            <person name="Andrzejewski T.M."/>
            <person name="Davidsen T.M."/>
            <person name="Wayne K.J."/>
            <person name="Tettelin H."/>
            <person name="Glass J.I."/>
            <person name="Rusch D."/>
            <person name="Podicherti R."/>
            <person name="Tsui H.-C.T."/>
            <person name="Winkler M.E."/>
        </authorList>
    </citation>
    <scope>NUCLEOTIDE SEQUENCE</scope>
</reference>
<organism evidence="1">
    <name type="scientific">marine metagenome</name>
    <dbReference type="NCBI Taxonomy" id="408172"/>
    <lineage>
        <taxon>unclassified sequences</taxon>
        <taxon>metagenomes</taxon>
        <taxon>ecological metagenomes</taxon>
    </lineage>
</organism>
<dbReference type="EMBL" id="UINC01169696">
    <property type="protein sequence ID" value="SVD73364.1"/>
    <property type="molecule type" value="Genomic_DNA"/>
</dbReference>
<sequence>MPTLYTRTWSFKDSLSDAEVLAWWRWATMEVIPAIEKTNGTRSVKIYSGAGALRADISILWEMDDASVYERALTSPELRPILARIYDGWDLKTAAQSFRREVTPELIQALSSTG</sequence>
<proteinExistence type="predicted"/>
<dbReference type="AlphaFoldDB" id="A0A382XR74"/>
<name>A0A382XR74_9ZZZZ</name>
<accession>A0A382XR74</accession>